<feature type="compositionally biased region" description="Polar residues" evidence="4">
    <location>
        <begin position="269"/>
        <end position="283"/>
    </location>
</feature>
<dbReference type="PANTHER" id="PTHR24320">
    <property type="entry name" value="RETINOL DEHYDROGENASE"/>
    <property type="match status" value="1"/>
</dbReference>
<name>A0ABW2TML4_9PSEU</name>
<keyword evidence="2" id="KW-0560">Oxidoreductase</keyword>
<dbReference type="PRINTS" id="PR00081">
    <property type="entry name" value="GDHRDH"/>
</dbReference>
<feature type="compositionally biased region" description="Low complexity" evidence="4">
    <location>
        <begin position="191"/>
        <end position="208"/>
    </location>
</feature>
<dbReference type="Pfam" id="PF00106">
    <property type="entry name" value="adh_short"/>
    <property type="match status" value="1"/>
</dbReference>
<evidence type="ECO:0000313" key="6">
    <source>
        <dbReference type="Proteomes" id="UP001596512"/>
    </source>
</evidence>
<protein>
    <submittedName>
        <fullName evidence="5">Oxidoreductase</fullName>
    </submittedName>
</protein>
<feature type="compositionally biased region" description="Low complexity" evidence="4">
    <location>
        <begin position="233"/>
        <end position="253"/>
    </location>
</feature>
<proteinExistence type="inferred from homology"/>
<accession>A0ABW2TML4</accession>
<feature type="region of interest" description="Disordered" evidence="4">
    <location>
        <begin position="191"/>
        <end position="358"/>
    </location>
</feature>
<dbReference type="PRINTS" id="PR00080">
    <property type="entry name" value="SDRFAMILY"/>
</dbReference>
<dbReference type="Gene3D" id="3.40.50.720">
    <property type="entry name" value="NAD(P)-binding Rossmann-like Domain"/>
    <property type="match status" value="2"/>
</dbReference>
<feature type="compositionally biased region" description="Polar residues" evidence="4">
    <location>
        <begin position="294"/>
        <end position="305"/>
    </location>
</feature>
<comment type="similarity">
    <text evidence="1 3">Belongs to the short-chain dehydrogenases/reductases (SDR) family.</text>
</comment>
<dbReference type="InterPro" id="IPR036291">
    <property type="entry name" value="NAD(P)-bd_dom_sf"/>
</dbReference>
<dbReference type="EMBL" id="JBHTEY010000004">
    <property type="protein sequence ID" value="MFC7614636.1"/>
    <property type="molecule type" value="Genomic_DNA"/>
</dbReference>
<sequence>MSWTTADIPSQRGRVIVITGANTGLGLETARTLAARGAEVVLAVRDPEKGKAAAHAITTTTPGATVTVQPLDLTSLTSIRTAATDLRSRYDHIDVLINNAGVMYTPKSRTQDGFDLQFGTNHLGHFALTGLLLPIITDRVVTVSSVGHRILADIHFDDLTLDRNYNRIAAYGQSKLANLLFTYELNRRLTTSTHPTSTSSATHTTPRAAPSPTPVTAPHPAFVTATHPASGSATHSAPGTAPHPAPGTATHPGSVTGAYPPSKAPSASGDATSPTLGTATHPASVTVAHPPSIAPSSSGDATSPEQPHAASASAAEFASGAVAHPTSGVALPSTSASESHPNPSLAASQTEPPTTSTRATVYDPIARPTAVGGAVPFGDAPSAANPNATEPTARTRIAVAAHPGISNTELSRNSPPYLRHAIRALTPLLQTPAMGALPILRAATDPTTPGATYYGPDGFAELRGHPIPVRSSRKSHDRVLQSRLWTVSEQLTEVHYDL</sequence>
<evidence type="ECO:0000256" key="2">
    <source>
        <dbReference type="ARBA" id="ARBA00023002"/>
    </source>
</evidence>
<evidence type="ECO:0000313" key="5">
    <source>
        <dbReference type="EMBL" id="MFC7614636.1"/>
    </source>
</evidence>
<reference evidence="6" key="1">
    <citation type="journal article" date="2019" name="Int. J. Syst. Evol. Microbiol.">
        <title>The Global Catalogue of Microorganisms (GCM) 10K type strain sequencing project: providing services to taxonomists for standard genome sequencing and annotation.</title>
        <authorList>
            <consortium name="The Broad Institute Genomics Platform"/>
            <consortium name="The Broad Institute Genome Sequencing Center for Infectious Disease"/>
            <person name="Wu L."/>
            <person name="Ma J."/>
        </authorList>
    </citation>
    <scope>NUCLEOTIDE SEQUENCE [LARGE SCALE GENOMIC DNA]</scope>
    <source>
        <strain evidence="6">JCM 17695</strain>
    </source>
</reference>
<evidence type="ECO:0000256" key="4">
    <source>
        <dbReference type="SAM" id="MobiDB-lite"/>
    </source>
</evidence>
<evidence type="ECO:0000256" key="1">
    <source>
        <dbReference type="ARBA" id="ARBA00006484"/>
    </source>
</evidence>
<dbReference type="PANTHER" id="PTHR24320:SF148">
    <property type="entry name" value="NAD(P)-BINDING ROSSMANN-FOLD SUPERFAMILY PROTEIN"/>
    <property type="match status" value="1"/>
</dbReference>
<organism evidence="5 6">
    <name type="scientific">Actinokineospora soli</name>
    <dbReference type="NCBI Taxonomy" id="1048753"/>
    <lineage>
        <taxon>Bacteria</taxon>
        <taxon>Bacillati</taxon>
        <taxon>Actinomycetota</taxon>
        <taxon>Actinomycetes</taxon>
        <taxon>Pseudonocardiales</taxon>
        <taxon>Pseudonocardiaceae</taxon>
        <taxon>Actinokineospora</taxon>
    </lineage>
</organism>
<feature type="compositionally biased region" description="Low complexity" evidence="4">
    <location>
        <begin position="309"/>
        <end position="323"/>
    </location>
</feature>
<dbReference type="SUPFAM" id="SSF51735">
    <property type="entry name" value="NAD(P)-binding Rossmann-fold domains"/>
    <property type="match status" value="1"/>
</dbReference>
<gene>
    <name evidence="5" type="ORF">ACFQV2_14970</name>
</gene>
<keyword evidence="6" id="KW-1185">Reference proteome</keyword>
<dbReference type="Proteomes" id="UP001596512">
    <property type="component" value="Unassembled WGS sequence"/>
</dbReference>
<feature type="compositionally biased region" description="Polar residues" evidence="4">
    <location>
        <begin position="332"/>
        <end position="358"/>
    </location>
</feature>
<evidence type="ECO:0000256" key="3">
    <source>
        <dbReference type="RuleBase" id="RU000363"/>
    </source>
</evidence>
<comment type="caution">
    <text evidence="5">The sequence shown here is derived from an EMBL/GenBank/DDBJ whole genome shotgun (WGS) entry which is preliminary data.</text>
</comment>
<dbReference type="NCBIfam" id="NF004846">
    <property type="entry name" value="PRK06197.1"/>
    <property type="match status" value="1"/>
</dbReference>
<dbReference type="InterPro" id="IPR002347">
    <property type="entry name" value="SDR_fam"/>
</dbReference>